<dbReference type="PANTHER" id="PTHR23028:SF53">
    <property type="entry name" value="ACYL_TRANSF_3 DOMAIN-CONTAINING PROTEIN"/>
    <property type="match status" value="1"/>
</dbReference>
<sequence length="635" mass="72991">MNKSSRRYITGFDGLRTIGVLGVILYHLNPDVFSGGYLGVPIFLALSGYLITDQILRALRKRRVFNFKAYYWKRIKRLYPGLLLMLLSASSYMVFFQKNLLANLRAVFVANVLNVYNFWQIAHGQSYFERFAGNQSPFTHMWTLSIQGQFYFLWPLILVLLLRFISEKRVLGLTFLMTCMSAFLMALLYNPQVDPSRVYYGTDTRIFSIFLGCLLAFVWPTDRLRKNILKQDKIFLNVIGGLAFAGMLWFMLKMKATQPFAYRGGILIFSVLTTIVIAVTAHPAAIWNRLLTNPLFSEIGKLSYGIYLYQYPVMVFFEAKVMNLADHRILYPVIELSLIIIISWLSYYLVERPLAQQKGANLWRQAFSPRHWSSKLGFSLLGLVVVAGTYGLVKSGQVPAGNVNHSQLAQNIKENHRQNNSNNRRIVQKLHEQSAKKTSSKSNKQVLKWRQQAQKHPVNRRYEKMGLSQFDLQRAQDLPVLAIGDSVMVDGSAGLRKLFPNMIINADVSRGIDVALDLLQYYKNKGLLPDVVVLGMGTNGMISAAQIQKAMQIAGPQRQVFWINVHVPTKPWEKPVNNILNQQARNFTNLQIIDWYSYSQKHTNWFFEDQVHTNKKGSQHYSYFIAQQILKKVKY</sequence>
<dbReference type="Pfam" id="PF01757">
    <property type="entry name" value="Acyl_transf_3"/>
    <property type="match status" value="1"/>
</dbReference>
<feature type="transmembrane region" description="Helical" evidence="8">
    <location>
        <begin position="146"/>
        <end position="165"/>
    </location>
</feature>
<dbReference type="GO" id="GO:0005886">
    <property type="term" value="C:plasma membrane"/>
    <property type="evidence" value="ECO:0007669"/>
    <property type="project" value="UniProtKB-SubCell"/>
</dbReference>
<dbReference type="InterPro" id="IPR036514">
    <property type="entry name" value="SGNH_hydro_sf"/>
</dbReference>
<feature type="transmembrane region" description="Helical" evidence="8">
    <location>
        <begin position="329"/>
        <end position="350"/>
    </location>
</feature>
<name>A0A0F4KTP3_9LACO</name>
<feature type="transmembrane region" description="Helical" evidence="8">
    <location>
        <begin position="12"/>
        <end position="29"/>
    </location>
</feature>
<keyword evidence="3 10" id="KW-0808">Transferase</keyword>
<feature type="transmembrane region" description="Helical" evidence="8">
    <location>
        <begin position="299"/>
        <end position="317"/>
    </location>
</feature>
<evidence type="ECO:0000256" key="7">
    <source>
        <dbReference type="ARBA" id="ARBA00023315"/>
    </source>
</evidence>
<comment type="subcellular location">
    <subcellularLocation>
        <location evidence="1">Cell membrane</location>
        <topology evidence="1">Multi-pass membrane protein</topology>
    </subcellularLocation>
</comment>
<keyword evidence="6 8" id="KW-0472">Membrane</keyword>
<keyword evidence="7 10" id="KW-0012">Acyltransferase</keyword>
<dbReference type="GO" id="GO:0009103">
    <property type="term" value="P:lipopolysaccharide biosynthetic process"/>
    <property type="evidence" value="ECO:0007669"/>
    <property type="project" value="TreeGrafter"/>
</dbReference>
<dbReference type="EMBL" id="JXBZ01000008">
    <property type="protein sequence ID" value="KJY48571.1"/>
    <property type="molecule type" value="Genomic_DNA"/>
</dbReference>
<dbReference type="GO" id="GO:0016747">
    <property type="term" value="F:acyltransferase activity, transferring groups other than amino-acyl groups"/>
    <property type="evidence" value="ECO:0007669"/>
    <property type="project" value="InterPro"/>
</dbReference>
<evidence type="ECO:0000256" key="8">
    <source>
        <dbReference type="SAM" id="Phobius"/>
    </source>
</evidence>
<keyword evidence="11" id="KW-1185">Reference proteome</keyword>
<evidence type="ECO:0000256" key="2">
    <source>
        <dbReference type="ARBA" id="ARBA00022475"/>
    </source>
</evidence>
<organism evidence="10 11">
    <name type="scientific">Bombilactobacillus mellis</name>
    <dbReference type="NCBI Taxonomy" id="1218508"/>
    <lineage>
        <taxon>Bacteria</taxon>
        <taxon>Bacillati</taxon>
        <taxon>Bacillota</taxon>
        <taxon>Bacilli</taxon>
        <taxon>Lactobacillales</taxon>
        <taxon>Lactobacillaceae</taxon>
        <taxon>Bombilactobacillus</taxon>
    </lineage>
</organism>
<feature type="transmembrane region" description="Helical" evidence="8">
    <location>
        <begin position="77"/>
        <end position="95"/>
    </location>
</feature>
<feature type="transmembrane region" description="Helical" evidence="8">
    <location>
        <begin position="170"/>
        <end position="189"/>
    </location>
</feature>
<feature type="transmembrane region" description="Helical" evidence="8">
    <location>
        <begin position="204"/>
        <end position="222"/>
    </location>
</feature>
<dbReference type="HOGENOM" id="CLU_005679_11_2_9"/>
<dbReference type="PATRIC" id="fig|1218508.4.peg.957"/>
<protein>
    <submittedName>
        <fullName evidence="10">Putative acyltransferase</fullName>
    </submittedName>
</protein>
<dbReference type="RefSeq" id="WP_045922835.1">
    <property type="nucleotide sequence ID" value="NZ_JBHTHW010000008.1"/>
</dbReference>
<dbReference type="Proteomes" id="UP000033695">
    <property type="component" value="Unassembled WGS sequence"/>
</dbReference>
<evidence type="ECO:0000256" key="4">
    <source>
        <dbReference type="ARBA" id="ARBA00022692"/>
    </source>
</evidence>
<dbReference type="PANTHER" id="PTHR23028">
    <property type="entry name" value="ACETYLTRANSFERASE"/>
    <property type="match status" value="1"/>
</dbReference>
<keyword evidence="5 8" id="KW-1133">Transmembrane helix</keyword>
<keyword evidence="2" id="KW-1003">Cell membrane</keyword>
<dbReference type="OrthoDB" id="9796461at2"/>
<dbReference type="InterPro" id="IPR002656">
    <property type="entry name" value="Acyl_transf_3_dom"/>
</dbReference>
<evidence type="ECO:0000256" key="6">
    <source>
        <dbReference type="ARBA" id="ARBA00023136"/>
    </source>
</evidence>
<feature type="domain" description="Acyltransferase 3" evidence="9">
    <location>
        <begin position="10"/>
        <end position="347"/>
    </location>
</feature>
<dbReference type="CDD" id="cd01840">
    <property type="entry name" value="SGNH_hydrolase_yrhL_like"/>
    <property type="match status" value="1"/>
</dbReference>
<evidence type="ECO:0000313" key="10">
    <source>
        <dbReference type="EMBL" id="KJY48571.1"/>
    </source>
</evidence>
<dbReference type="AlphaFoldDB" id="A0A0F4KTP3"/>
<feature type="transmembrane region" description="Helical" evidence="8">
    <location>
        <begin position="264"/>
        <end position="287"/>
    </location>
</feature>
<keyword evidence="4 8" id="KW-0812">Transmembrane</keyword>
<comment type="caution">
    <text evidence="10">The sequence shown here is derived from an EMBL/GenBank/DDBJ whole genome shotgun (WGS) entry which is preliminary data.</text>
</comment>
<evidence type="ECO:0000313" key="11">
    <source>
        <dbReference type="Proteomes" id="UP000033695"/>
    </source>
</evidence>
<evidence type="ECO:0000259" key="9">
    <source>
        <dbReference type="Pfam" id="PF01757"/>
    </source>
</evidence>
<dbReference type="InterPro" id="IPR050879">
    <property type="entry name" value="Acyltransferase_3"/>
</dbReference>
<dbReference type="STRING" id="1218508.JG29_09720"/>
<feature type="transmembrane region" description="Helical" evidence="8">
    <location>
        <begin position="234"/>
        <end position="252"/>
    </location>
</feature>
<accession>A0A0F4KTP3</accession>
<reference evidence="10 11" key="1">
    <citation type="submission" date="2014-12" db="EMBL/GenBank/DDBJ databases">
        <title>Comparative genomics of the lactic acid bacteria isolated from the honey bee gut.</title>
        <authorList>
            <person name="Ellegaard K.M."/>
            <person name="Tamarit D."/>
            <person name="Javelind E."/>
            <person name="Olofsson T."/>
            <person name="Andersson S.G."/>
            <person name="Vasquez A."/>
        </authorList>
    </citation>
    <scope>NUCLEOTIDE SEQUENCE [LARGE SCALE GENOMIC DNA]</scope>
    <source>
        <strain evidence="10 11">Hon2</strain>
    </source>
</reference>
<dbReference type="SUPFAM" id="SSF52266">
    <property type="entry name" value="SGNH hydrolase"/>
    <property type="match status" value="1"/>
</dbReference>
<dbReference type="Gene3D" id="3.40.50.1110">
    <property type="entry name" value="SGNH hydrolase"/>
    <property type="match status" value="1"/>
</dbReference>
<evidence type="ECO:0000256" key="5">
    <source>
        <dbReference type="ARBA" id="ARBA00022989"/>
    </source>
</evidence>
<gene>
    <name evidence="10" type="ORF">JG29_09720</name>
</gene>
<evidence type="ECO:0000256" key="1">
    <source>
        <dbReference type="ARBA" id="ARBA00004651"/>
    </source>
</evidence>
<evidence type="ECO:0000256" key="3">
    <source>
        <dbReference type="ARBA" id="ARBA00022679"/>
    </source>
</evidence>
<proteinExistence type="predicted"/>
<feature type="transmembrane region" description="Helical" evidence="8">
    <location>
        <begin position="35"/>
        <end position="56"/>
    </location>
</feature>
<feature type="transmembrane region" description="Helical" evidence="8">
    <location>
        <begin position="371"/>
        <end position="393"/>
    </location>
</feature>